<dbReference type="PANTHER" id="PTHR37314:SF4">
    <property type="entry name" value="UPF0700 TRANSMEMBRANE PROTEIN YOAK"/>
    <property type="match status" value="1"/>
</dbReference>
<dbReference type="AlphaFoldDB" id="A0AAW5K6Y8"/>
<accession>A0AAW5K6Y8</accession>
<organism evidence="2 3">
    <name type="scientific">Cloacibacillus evryensis</name>
    <dbReference type="NCBI Taxonomy" id="508460"/>
    <lineage>
        <taxon>Bacteria</taxon>
        <taxon>Thermotogati</taxon>
        <taxon>Synergistota</taxon>
        <taxon>Synergistia</taxon>
        <taxon>Synergistales</taxon>
        <taxon>Synergistaceae</taxon>
        <taxon>Cloacibacillus</taxon>
    </lineage>
</organism>
<keyword evidence="1" id="KW-1133">Transmembrane helix</keyword>
<gene>
    <name evidence="2" type="ORF">NE630_04205</name>
</gene>
<sequence>MAEKIRQMSDSMRVALLLALAGGFLDAYTFVTRGRVFANAQTGNIVLFGINLFEGNFIGAKDYLVPVFAFFVGIIIAEMIKSRFRENAALHWRQIVVLIEFAVLVAAAFMPQSCNTAVNALISFVCSLQVESFRKVKGNPFATTMCTGNLRSATEHLYNYHKNRDRAALENSGRYFLVIALFTAGAGAGALASKLFHLRAVLFAAALLLTAAIIMAKTPASPRA</sequence>
<dbReference type="Proteomes" id="UP001205919">
    <property type="component" value="Unassembled WGS sequence"/>
</dbReference>
<dbReference type="PANTHER" id="PTHR37314">
    <property type="entry name" value="SLR0142 PROTEIN"/>
    <property type="match status" value="1"/>
</dbReference>
<name>A0AAW5K6Y8_9BACT</name>
<dbReference type="InterPro" id="IPR010699">
    <property type="entry name" value="DUF1275"/>
</dbReference>
<evidence type="ECO:0000256" key="1">
    <source>
        <dbReference type="SAM" id="Phobius"/>
    </source>
</evidence>
<keyword evidence="3" id="KW-1185">Reference proteome</keyword>
<feature type="transmembrane region" description="Helical" evidence="1">
    <location>
        <begin position="174"/>
        <end position="192"/>
    </location>
</feature>
<protein>
    <submittedName>
        <fullName evidence="2">DUF1275 domain-containing protein</fullName>
    </submittedName>
</protein>
<comment type="caution">
    <text evidence="2">The sequence shown here is derived from an EMBL/GenBank/DDBJ whole genome shotgun (WGS) entry which is preliminary data.</text>
</comment>
<keyword evidence="1" id="KW-0812">Transmembrane</keyword>
<reference evidence="2 3" key="1">
    <citation type="submission" date="2022-06" db="EMBL/GenBank/DDBJ databases">
        <title>Isolation of gut microbiota from human fecal samples.</title>
        <authorList>
            <person name="Pamer E.G."/>
            <person name="Barat B."/>
            <person name="Waligurski E."/>
            <person name="Medina S."/>
            <person name="Paddock L."/>
            <person name="Mostad J."/>
        </authorList>
    </citation>
    <scope>NUCLEOTIDE SEQUENCE [LARGE SCALE GENOMIC DNA]</scope>
    <source>
        <strain evidence="2 3">DFI.9.90</strain>
    </source>
</reference>
<evidence type="ECO:0000313" key="3">
    <source>
        <dbReference type="Proteomes" id="UP001205919"/>
    </source>
</evidence>
<feature type="transmembrane region" description="Helical" evidence="1">
    <location>
        <begin position="63"/>
        <end position="80"/>
    </location>
</feature>
<proteinExistence type="predicted"/>
<keyword evidence="1" id="KW-0472">Membrane</keyword>
<feature type="transmembrane region" description="Helical" evidence="1">
    <location>
        <begin position="198"/>
        <end position="216"/>
    </location>
</feature>
<dbReference type="Pfam" id="PF06912">
    <property type="entry name" value="DUF1275"/>
    <property type="match status" value="1"/>
</dbReference>
<evidence type="ECO:0000313" key="2">
    <source>
        <dbReference type="EMBL" id="MCQ4813628.1"/>
    </source>
</evidence>
<dbReference type="RefSeq" id="WP_008708460.1">
    <property type="nucleotide sequence ID" value="NZ_CABKQM010000001.1"/>
</dbReference>
<dbReference type="EMBL" id="JANFYT010000007">
    <property type="protein sequence ID" value="MCQ4813628.1"/>
    <property type="molecule type" value="Genomic_DNA"/>
</dbReference>
<feature type="transmembrane region" description="Helical" evidence="1">
    <location>
        <begin position="92"/>
        <end position="110"/>
    </location>
</feature>